<dbReference type="InterPro" id="IPR018194">
    <property type="entry name" value="Ni-dep_hyd_lsu_Ni_BS"/>
</dbReference>
<keyword evidence="8 15" id="KW-0560">Oxidoreductase</keyword>
<evidence type="ECO:0000256" key="2">
    <source>
        <dbReference type="ARBA" id="ARBA00004202"/>
    </source>
</evidence>
<evidence type="ECO:0000256" key="1">
    <source>
        <dbReference type="ARBA" id="ARBA00001967"/>
    </source>
</evidence>
<feature type="binding site" evidence="14">
    <location>
        <position position="571"/>
    </location>
    <ligand>
        <name>Fe cation</name>
        <dbReference type="ChEBI" id="CHEBI:24875"/>
    </ligand>
</feature>
<dbReference type="KEGG" id="slac:SKTS_34250"/>
<dbReference type="EMBL" id="AP022853">
    <property type="protein sequence ID" value="BCB28539.1"/>
    <property type="molecule type" value="Genomic_DNA"/>
</dbReference>
<evidence type="ECO:0000256" key="10">
    <source>
        <dbReference type="ARBA" id="ARBA00040803"/>
    </source>
</evidence>
<reference evidence="17" key="1">
    <citation type="submission" date="2020-03" db="EMBL/GenBank/DDBJ databases">
        <title>Complete genome sequence of sulfur-oxidizing bacterium skT11.</title>
        <authorList>
            <person name="Kanda M."/>
            <person name="Kojima H."/>
            <person name="Fukui M."/>
        </authorList>
    </citation>
    <scope>NUCLEOTIDE SEQUENCE [LARGE SCALE GENOMIC DNA]</scope>
    <source>
        <strain evidence="17">skT11</strain>
    </source>
</reference>
<feature type="binding site" evidence="14">
    <location>
        <position position="65"/>
    </location>
    <ligand>
        <name>Fe cation</name>
        <dbReference type="ChEBI" id="CHEBI:24875"/>
    </ligand>
</feature>
<dbReference type="PROSITE" id="PS00507">
    <property type="entry name" value="NI_HGENASE_L_1"/>
    <property type="match status" value="1"/>
</dbReference>
<comment type="similarity">
    <text evidence="3 15">Belongs to the [NiFe]/[NiFeSe] hydrogenase large subunit family.</text>
</comment>
<dbReference type="GO" id="GO:0005886">
    <property type="term" value="C:plasma membrane"/>
    <property type="evidence" value="ECO:0007669"/>
    <property type="project" value="UniProtKB-SubCell"/>
</dbReference>
<feature type="binding site" evidence="14">
    <location>
        <position position="574"/>
    </location>
    <ligand>
        <name>Mg(2+)</name>
        <dbReference type="ChEBI" id="CHEBI:18420"/>
    </ligand>
</feature>
<evidence type="ECO:0000256" key="8">
    <source>
        <dbReference type="ARBA" id="ARBA00023002"/>
    </source>
</evidence>
<feature type="binding site" evidence="14">
    <location>
        <position position="43"/>
    </location>
    <ligand>
        <name>Mg(2+)</name>
        <dbReference type="ChEBI" id="CHEBI:18420"/>
    </ligand>
</feature>
<keyword evidence="14" id="KW-0408">Iron</keyword>
<keyword evidence="14" id="KW-0460">Magnesium</keyword>
<feature type="binding site" evidence="14">
    <location>
        <position position="65"/>
    </location>
    <ligand>
        <name>Ni(2+)</name>
        <dbReference type="ChEBI" id="CHEBI:49786"/>
    </ligand>
</feature>
<comment type="cofactor">
    <cofactor evidence="1 14">
        <name>Ni(2+)</name>
        <dbReference type="ChEBI" id="CHEBI:49786"/>
    </cofactor>
</comment>
<comment type="catalytic activity">
    <reaction evidence="13">
        <text>H2 + A = AH2</text>
        <dbReference type="Rhea" id="RHEA:12116"/>
        <dbReference type="ChEBI" id="CHEBI:13193"/>
        <dbReference type="ChEBI" id="CHEBI:17499"/>
        <dbReference type="ChEBI" id="CHEBI:18276"/>
        <dbReference type="EC" id="1.12.99.6"/>
    </reaction>
</comment>
<dbReference type="InterPro" id="IPR001501">
    <property type="entry name" value="Ni-dep_hyd_lsu"/>
</dbReference>
<dbReference type="Proteomes" id="UP000502260">
    <property type="component" value="Chromosome"/>
</dbReference>
<dbReference type="EC" id="1.12.99.6" evidence="5"/>
<gene>
    <name evidence="16" type="ORF">SKTS_34250</name>
</gene>
<feature type="binding site" evidence="14">
    <location>
        <position position="62"/>
    </location>
    <ligand>
        <name>Mg(2+)</name>
        <dbReference type="ChEBI" id="CHEBI:18420"/>
    </ligand>
</feature>
<dbReference type="Pfam" id="PF00374">
    <property type="entry name" value="NiFeSe_Hases"/>
    <property type="match status" value="1"/>
</dbReference>
<dbReference type="FunFam" id="1.10.645.10:FF:000002">
    <property type="entry name" value="Hydrogenase 2 large subunit"/>
    <property type="match status" value="1"/>
</dbReference>
<dbReference type="AlphaFoldDB" id="A0A6F8VIJ8"/>
<evidence type="ECO:0000256" key="6">
    <source>
        <dbReference type="ARBA" id="ARBA00022596"/>
    </source>
</evidence>
<comment type="subunit">
    <text evidence="4">Heterodimer of a large and a small subunit.</text>
</comment>
<sequence>MNQRVVVDPITRIEGHLRIEAETNEQGEITRASSAGTMVRGIEIILRGRDPRDAWAFAQRICGVCTLVHGIASVRAVENALDYKIPPNAQLIRNLMIAAQYVHDHVMHFYHLHALDWVDVVSALQADPKRASELAQSLSNYARSSPGYFADTQKKLKVFVESGQLGIFSNGYWGHPAYRLPPEANLMAVAHYLDALAWQRDVAQLHTIFGGKNPHPNFVVGGVPCAISVHPEHQGQGKGPHFRGGAGATALNMVGLEKVKNLIVQMRDFVDQVYVPDTLAIAGFYKDWAAQGEGIGNFMTYGDFPEKGMDDPASFLIPSGVILDRDLSRIHPVDLNADDQIQEFVAHSWYDYSAGKDQGLHPYKGETTLHYTGPKPPYQHLDTDASYSWLKSPRWKGKAVEVGPLARVLMLYAKGHAQTKELIGMALSKLELPVSALYSTLGRTAARTLETKIIVDAMQGWYDQLLANIKGGDVRTFNETLWEPSSWPKLAKGVGHMEAPRGALAHWIVIKDQIIDNYQAVVPSTWNAGPRDVAGQEGPYEAALKGHKLHDPKQPIEILRTIHSFDPCIACAVHVVDPAGEELVQVRVI</sequence>
<dbReference type="InterPro" id="IPR029014">
    <property type="entry name" value="NiFe-Hase_large"/>
</dbReference>
<dbReference type="Gene3D" id="1.10.645.10">
    <property type="entry name" value="Cytochrome-c3 Hydrogenase, chain B"/>
    <property type="match status" value="1"/>
</dbReference>
<organism evidence="16 17">
    <name type="scientific">Sulfurimicrobium lacus</name>
    <dbReference type="NCBI Taxonomy" id="2715678"/>
    <lineage>
        <taxon>Bacteria</taxon>
        <taxon>Pseudomonadati</taxon>
        <taxon>Pseudomonadota</taxon>
        <taxon>Betaproteobacteria</taxon>
        <taxon>Nitrosomonadales</taxon>
        <taxon>Sulfuricellaceae</taxon>
        <taxon>Sulfurimicrobium</taxon>
    </lineage>
</organism>
<evidence type="ECO:0000313" key="17">
    <source>
        <dbReference type="Proteomes" id="UP000502260"/>
    </source>
</evidence>
<comment type="function">
    <text evidence="9">This enzyme recycles the H(2) produced by nitrogenase to increase the production of ATP and to protect nitrogenase against inhibition or damage by O(2) under carbon- or phosphate-limited conditions.</text>
</comment>
<evidence type="ECO:0000256" key="12">
    <source>
        <dbReference type="ARBA" id="ARBA00042683"/>
    </source>
</evidence>
<accession>A0A6F8VIJ8</accession>
<comment type="subcellular location">
    <subcellularLocation>
        <location evidence="2">Cell membrane</location>
        <topology evidence="2">Peripheral membrane protein</topology>
    </subcellularLocation>
</comment>
<feature type="binding site" evidence="14">
    <location>
        <position position="568"/>
    </location>
    <ligand>
        <name>Ni(2+)</name>
        <dbReference type="ChEBI" id="CHEBI:49786"/>
    </ligand>
</feature>
<evidence type="ECO:0000256" key="7">
    <source>
        <dbReference type="ARBA" id="ARBA00022723"/>
    </source>
</evidence>
<evidence type="ECO:0000256" key="14">
    <source>
        <dbReference type="PIRSR" id="PIRSR601501-1"/>
    </source>
</evidence>
<evidence type="ECO:0000256" key="5">
    <source>
        <dbReference type="ARBA" id="ARBA00012082"/>
    </source>
</evidence>
<keyword evidence="17" id="KW-1185">Reference proteome</keyword>
<dbReference type="RefSeq" id="WP_173068117.1">
    <property type="nucleotide sequence ID" value="NZ_AP022853.1"/>
</dbReference>
<evidence type="ECO:0000313" key="16">
    <source>
        <dbReference type="EMBL" id="BCB28539.1"/>
    </source>
</evidence>
<comment type="cofactor">
    <cofactor evidence="14">
        <name>Fe cation</name>
        <dbReference type="ChEBI" id="CHEBI:24875"/>
    </cofactor>
</comment>
<proteinExistence type="inferred from homology"/>
<dbReference type="GO" id="GO:0008901">
    <property type="term" value="F:ferredoxin hydrogenase activity"/>
    <property type="evidence" value="ECO:0007669"/>
    <property type="project" value="InterPro"/>
</dbReference>
<dbReference type="GO" id="GO:0016151">
    <property type="term" value="F:nickel cation binding"/>
    <property type="evidence" value="ECO:0007669"/>
    <property type="project" value="InterPro"/>
</dbReference>
<evidence type="ECO:0000256" key="15">
    <source>
        <dbReference type="RuleBase" id="RU003896"/>
    </source>
</evidence>
<dbReference type="SUPFAM" id="SSF56762">
    <property type="entry name" value="HydB/Nqo4-like"/>
    <property type="match status" value="1"/>
</dbReference>
<dbReference type="GO" id="GO:0033748">
    <property type="term" value="F:hydrogenase (acceptor) activity"/>
    <property type="evidence" value="ECO:0007669"/>
    <property type="project" value="UniProtKB-EC"/>
</dbReference>
<keyword evidence="6 14" id="KW-0533">Nickel</keyword>
<dbReference type="InterPro" id="IPR050867">
    <property type="entry name" value="NiFe/NiFeSe_hydrgnase_LSU"/>
</dbReference>
<dbReference type="PANTHER" id="PTHR42958:SF2">
    <property type="entry name" value="UPTAKE HYDROGENASE LARGE SUBUNIT"/>
    <property type="match status" value="1"/>
</dbReference>
<dbReference type="PANTHER" id="PTHR42958">
    <property type="entry name" value="HYDROGENASE-2 LARGE CHAIN"/>
    <property type="match status" value="1"/>
</dbReference>
<evidence type="ECO:0000256" key="11">
    <source>
        <dbReference type="ARBA" id="ARBA00041237"/>
    </source>
</evidence>
<protein>
    <recommendedName>
        <fullName evidence="10">Uptake hydrogenase large subunit</fullName>
        <ecNumber evidence="5">1.12.99.6</ecNumber>
    </recommendedName>
    <alternativeName>
        <fullName evidence="12">Hydrogenlyase</fullName>
    </alternativeName>
    <alternativeName>
        <fullName evidence="11">Membrane-bound hydrogenase large subunit</fullName>
    </alternativeName>
</protein>
<evidence type="ECO:0000256" key="13">
    <source>
        <dbReference type="ARBA" id="ARBA00048757"/>
    </source>
</evidence>
<keyword evidence="7 14" id="KW-0479">Metal-binding</keyword>
<evidence type="ECO:0000256" key="4">
    <source>
        <dbReference type="ARBA" id="ARBA00011771"/>
    </source>
</evidence>
<dbReference type="PROSITE" id="PS00508">
    <property type="entry name" value="NI_HGENASE_L_2"/>
    <property type="match status" value="1"/>
</dbReference>
<evidence type="ECO:0000256" key="3">
    <source>
        <dbReference type="ARBA" id="ARBA00009292"/>
    </source>
</evidence>
<evidence type="ECO:0000256" key="9">
    <source>
        <dbReference type="ARBA" id="ARBA00037655"/>
    </source>
</evidence>
<name>A0A6F8VIJ8_9PROT</name>